<name>A0A2N5AG96_KLEVA</name>
<accession>A0A2N5AG96</accession>
<reference evidence="1 2" key="2">
    <citation type="submission" date="2018-01" db="EMBL/GenBank/DDBJ databases">
        <title>Genomic study of Klebsiella pneumoniae.</title>
        <authorList>
            <person name="Yang Y."/>
            <person name="Bicalho R."/>
        </authorList>
    </citation>
    <scope>NUCLEOTIDE SEQUENCE [LARGE SCALE GENOMIC DNA]</scope>
    <source>
        <strain evidence="1 2">A5</strain>
    </source>
</reference>
<evidence type="ECO:0000313" key="1">
    <source>
        <dbReference type="EMBL" id="PLP45082.1"/>
    </source>
</evidence>
<comment type="caution">
    <text evidence="1">The sequence shown here is derived from an EMBL/GenBank/DDBJ whole genome shotgun (WGS) entry which is preliminary data.</text>
</comment>
<evidence type="ECO:0000313" key="2">
    <source>
        <dbReference type="Proteomes" id="UP000234473"/>
    </source>
</evidence>
<gene>
    <name evidence="1" type="ORF">CWM98_13900</name>
</gene>
<proteinExistence type="predicted"/>
<protein>
    <submittedName>
        <fullName evidence="1">Inositol monophosphatase</fullName>
    </submittedName>
</protein>
<sequence length="45" mass="4946">VLMREAGGASNDFLAQEGIQRGNPLLLASQTLYPQLKKMIPQPLH</sequence>
<feature type="non-terminal residue" evidence="1">
    <location>
        <position position="1"/>
    </location>
</feature>
<organism evidence="1 2">
    <name type="scientific">Klebsiella variicola</name>
    <dbReference type="NCBI Taxonomy" id="244366"/>
    <lineage>
        <taxon>Bacteria</taxon>
        <taxon>Pseudomonadati</taxon>
        <taxon>Pseudomonadota</taxon>
        <taxon>Gammaproteobacteria</taxon>
        <taxon>Enterobacterales</taxon>
        <taxon>Enterobacteriaceae</taxon>
        <taxon>Klebsiella/Raoultella group</taxon>
        <taxon>Klebsiella</taxon>
        <taxon>Klebsiella pneumoniae complex</taxon>
    </lineage>
</organism>
<dbReference type="AlphaFoldDB" id="A0A2N5AG96"/>
<reference evidence="1 2" key="1">
    <citation type="submission" date="2017-11" db="EMBL/GenBank/DDBJ databases">
        <authorList>
            <person name="Han C.G."/>
        </authorList>
    </citation>
    <scope>NUCLEOTIDE SEQUENCE [LARGE SCALE GENOMIC DNA]</scope>
    <source>
        <strain evidence="1 2">A5</strain>
    </source>
</reference>
<dbReference type="Proteomes" id="UP000234473">
    <property type="component" value="Unassembled WGS sequence"/>
</dbReference>
<dbReference type="EMBL" id="PICB01000660">
    <property type="protein sequence ID" value="PLP45082.1"/>
    <property type="molecule type" value="Genomic_DNA"/>
</dbReference>